<organism evidence="3 4">
    <name type="scientific">Tersicoccus phoenicis</name>
    <dbReference type="NCBI Taxonomy" id="554083"/>
    <lineage>
        <taxon>Bacteria</taxon>
        <taxon>Bacillati</taxon>
        <taxon>Actinomycetota</taxon>
        <taxon>Actinomycetes</taxon>
        <taxon>Micrococcales</taxon>
        <taxon>Micrococcaceae</taxon>
        <taxon>Tersicoccus</taxon>
    </lineage>
</organism>
<evidence type="ECO:0000313" key="4">
    <source>
        <dbReference type="Proteomes" id="UP000187085"/>
    </source>
</evidence>
<feature type="compositionally biased region" description="Basic and acidic residues" evidence="1">
    <location>
        <begin position="155"/>
        <end position="170"/>
    </location>
</feature>
<gene>
    <name evidence="3" type="ORF">BKD30_03225</name>
</gene>
<comment type="caution">
    <text evidence="3">The sequence shown here is derived from an EMBL/GenBank/DDBJ whole genome shotgun (WGS) entry which is preliminary data.</text>
</comment>
<evidence type="ECO:0000256" key="1">
    <source>
        <dbReference type="SAM" id="MobiDB-lite"/>
    </source>
</evidence>
<keyword evidence="2" id="KW-1133">Transmembrane helix</keyword>
<feature type="transmembrane region" description="Helical" evidence="2">
    <location>
        <begin position="87"/>
        <end position="109"/>
    </location>
</feature>
<dbReference type="EMBL" id="MRDE01000016">
    <property type="protein sequence ID" value="OMH27669.1"/>
    <property type="molecule type" value="Genomic_DNA"/>
</dbReference>
<feature type="region of interest" description="Disordered" evidence="1">
    <location>
        <begin position="148"/>
        <end position="204"/>
    </location>
</feature>
<reference evidence="3 4" key="1">
    <citation type="submission" date="2016-12" db="EMBL/GenBank/DDBJ databases">
        <title>Draft genome of Tersicoccus phoenicis 1P05MA.</title>
        <authorList>
            <person name="Nakajima Y."/>
            <person name="Yoshizawa S."/>
            <person name="Nakamura K."/>
            <person name="Ogura Y."/>
            <person name="Hayashi T."/>
            <person name="Kogure K."/>
        </authorList>
    </citation>
    <scope>NUCLEOTIDE SEQUENCE [LARGE SCALE GENOMIC DNA]</scope>
    <source>
        <strain evidence="3 4">1p05MA</strain>
    </source>
</reference>
<sequence length="204" mass="20737">MGRELMAYRRMARGLSFSALVLALLLGTGGLTAAGGGRIALLVLAGWFAVAGVTGYVLVNSGRLPRHAGVSGPSRVRTVTATTPGRIAIGLAVVGLLLLGASIVVVPLVEGSPAEPDGTSLVLACLMSALALFVAAAIAVTIAVLSEGQDDEPDPDGHEFEGHGFDEHGFDGPGGGPASGRQRGHAGGRGPVSYRSDWITRPHR</sequence>
<name>A0A1R1LJH6_9MICC</name>
<proteinExistence type="predicted"/>
<dbReference type="AlphaFoldDB" id="A0A1R1LJH6"/>
<keyword evidence="2" id="KW-0812">Transmembrane</keyword>
<accession>A0A1R1LJH6</accession>
<feature type="transmembrane region" description="Helical" evidence="2">
    <location>
        <begin position="121"/>
        <end position="145"/>
    </location>
</feature>
<feature type="transmembrane region" description="Helical" evidence="2">
    <location>
        <begin position="39"/>
        <end position="59"/>
    </location>
</feature>
<evidence type="ECO:0000313" key="3">
    <source>
        <dbReference type="EMBL" id="OMH27669.1"/>
    </source>
</evidence>
<protein>
    <submittedName>
        <fullName evidence="3">Uncharacterized protein</fullName>
    </submittedName>
</protein>
<keyword evidence="4" id="KW-1185">Reference proteome</keyword>
<keyword evidence="2" id="KW-0472">Membrane</keyword>
<evidence type="ECO:0000256" key="2">
    <source>
        <dbReference type="SAM" id="Phobius"/>
    </source>
</evidence>
<dbReference type="Proteomes" id="UP000187085">
    <property type="component" value="Unassembled WGS sequence"/>
</dbReference>